<reference evidence="1" key="1">
    <citation type="submission" date="2020-03" db="EMBL/GenBank/DDBJ databases">
        <title>The deep terrestrial virosphere.</title>
        <authorList>
            <person name="Holmfeldt K."/>
            <person name="Nilsson E."/>
            <person name="Simone D."/>
            <person name="Lopez-Fernandez M."/>
            <person name="Wu X."/>
            <person name="de Brujin I."/>
            <person name="Lundin D."/>
            <person name="Andersson A."/>
            <person name="Bertilsson S."/>
            <person name="Dopson M."/>
        </authorList>
    </citation>
    <scope>NUCLEOTIDE SEQUENCE</scope>
    <source>
        <strain evidence="1">MM415B02167</strain>
    </source>
</reference>
<proteinExistence type="predicted"/>
<evidence type="ECO:0000313" key="1">
    <source>
        <dbReference type="EMBL" id="QJA85874.1"/>
    </source>
</evidence>
<accession>A0A6M3KWL9</accession>
<dbReference type="EMBL" id="MT142600">
    <property type="protein sequence ID" value="QJA85874.1"/>
    <property type="molecule type" value="Genomic_DNA"/>
</dbReference>
<protein>
    <submittedName>
        <fullName evidence="1">Putative portal protein</fullName>
    </submittedName>
</protein>
<sequence>MNLKKGTSNYKRYMTKCLSTKSINLSTDEQKTAHWKRIDRRRVGWWGVVNKKVLPLYDAEAKAVEKAIKGKTPEQLVDAAEKAINAGRPEWEKMLTAISMSIIEDFGNETAEDLQ</sequence>
<organism evidence="1">
    <name type="scientific">viral metagenome</name>
    <dbReference type="NCBI Taxonomy" id="1070528"/>
    <lineage>
        <taxon>unclassified sequences</taxon>
        <taxon>metagenomes</taxon>
        <taxon>organismal metagenomes</taxon>
    </lineage>
</organism>
<name>A0A6M3KWL9_9ZZZZ</name>
<dbReference type="AlphaFoldDB" id="A0A6M3KWL9"/>
<gene>
    <name evidence="1" type="ORF">MM415B02167_0006</name>
</gene>